<dbReference type="GO" id="GO:0003964">
    <property type="term" value="F:RNA-directed DNA polymerase activity"/>
    <property type="evidence" value="ECO:0007669"/>
    <property type="project" value="UniProtKB-KW"/>
</dbReference>
<reference evidence="3" key="1">
    <citation type="submission" date="2022-11" db="EMBL/GenBank/DDBJ databases">
        <title>Draft genome sequence of Hoeflea poritis E7-10 and Hoeflea prorocentri PM5-8, separated from scleractinian coral Porites lutea and marine dinoflagellate.</title>
        <authorList>
            <person name="Zhang G."/>
            <person name="Wei Q."/>
            <person name="Cai L."/>
        </authorList>
    </citation>
    <scope>NUCLEOTIDE SEQUENCE</scope>
    <source>
        <strain evidence="3">PM5-8</strain>
    </source>
</reference>
<protein>
    <submittedName>
        <fullName evidence="3">Reverse transcriptase domain-containing protein</fullName>
    </submittedName>
</protein>
<dbReference type="InterPro" id="IPR043502">
    <property type="entry name" value="DNA/RNA_pol_sf"/>
</dbReference>
<keyword evidence="4" id="KW-1185">Reference proteome</keyword>
<dbReference type="Pfam" id="PF00078">
    <property type="entry name" value="RVT_1"/>
    <property type="match status" value="1"/>
</dbReference>
<name>A0A9X3ZJ88_9HYPH</name>
<comment type="caution">
    <text evidence="3">The sequence shown here is derived from an EMBL/GenBank/DDBJ whole genome shotgun (WGS) entry which is preliminary data.</text>
</comment>
<feature type="domain" description="Reverse transcriptase" evidence="2">
    <location>
        <begin position="57"/>
        <end position="297"/>
    </location>
</feature>
<dbReference type="InterPro" id="IPR051083">
    <property type="entry name" value="GrpII_Intron_Splice-Mob/Def"/>
</dbReference>
<keyword evidence="3" id="KW-0548">Nucleotidyltransferase</keyword>
<comment type="similarity">
    <text evidence="1">Belongs to the bacterial reverse transcriptase family.</text>
</comment>
<dbReference type="SUPFAM" id="SSF56672">
    <property type="entry name" value="DNA/RNA polymerases"/>
    <property type="match status" value="1"/>
</dbReference>
<evidence type="ECO:0000313" key="4">
    <source>
        <dbReference type="Proteomes" id="UP001151234"/>
    </source>
</evidence>
<proteinExistence type="inferred from homology"/>
<dbReference type="RefSeq" id="WP_267991849.1">
    <property type="nucleotide sequence ID" value="NZ_JAPJZI010000001.1"/>
</dbReference>
<evidence type="ECO:0000259" key="2">
    <source>
        <dbReference type="PROSITE" id="PS50878"/>
    </source>
</evidence>
<accession>A0A9X3ZJ88</accession>
<dbReference type="EMBL" id="JAPJZI010000001">
    <property type="protein sequence ID" value="MDA5400360.1"/>
    <property type="molecule type" value="Genomic_DNA"/>
</dbReference>
<gene>
    <name evidence="3" type="ORF">OQ273_17415</name>
</gene>
<organism evidence="3 4">
    <name type="scientific">Hoeflea prorocentri</name>
    <dbReference type="NCBI Taxonomy" id="1922333"/>
    <lineage>
        <taxon>Bacteria</taxon>
        <taxon>Pseudomonadati</taxon>
        <taxon>Pseudomonadota</taxon>
        <taxon>Alphaproteobacteria</taxon>
        <taxon>Hyphomicrobiales</taxon>
        <taxon>Rhizobiaceae</taxon>
        <taxon>Hoeflea</taxon>
    </lineage>
</organism>
<dbReference type="Proteomes" id="UP001151234">
    <property type="component" value="Unassembled WGS sequence"/>
</dbReference>
<dbReference type="CDD" id="cd01651">
    <property type="entry name" value="RT_G2_intron"/>
    <property type="match status" value="1"/>
</dbReference>
<evidence type="ECO:0000313" key="3">
    <source>
        <dbReference type="EMBL" id="MDA5400360.1"/>
    </source>
</evidence>
<dbReference type="AlphaFoldDB" id="A0A9X3ZJ88"/>
<dbReference type="PANTHER" id="PTHR34047:SF8">
    <property type="entry name" value="PROTEIN YKFC"/>
    <property type="match status" value="1"/>
</dbReference>
<evidence type="ECO:0000256" key="1">
    <source>
        <dbReference type="ARBA" id="ARBA00034120"/>
    </source>
</evidence>
<sequence>MSKEEVRYPKPVKILSPSNLRIAWRQSRDCTKKSAAPGTDRMRASTFATNLHANIESLSSQLKTEYSFSSLRPFLVPKSGRKRDRVICIPTVKDRLVQRAIANYLHTAQKLPIYNSSSFGFLPNTGTKDALREVLKLRRSHDFVFETDITSFFDRIDRSYLRRRIECTLGRHSAVPLLLKIVNSEVKYDRKYNRTFLESLGIESGVGIRQGMPLSPTLANLVLSEFDAAIEKKNIKMVRYADDVVVFAHSKEAALEAGEFVKERLLSIGHSIPDLEQGGKTQLVTKFDPLEFLGREIVFSGRQGDFIQRISKSKIEKMKEKIVELSDVDQAIEDNLSFAELVQKIARKTASFLHSYSDVDNAAHLEHELRSARNMAQTKMIVEVFGANALKNIAQKHRSFIGLVGEDLQMGDLEFDYL</sequence>
<keyword evidence="3" id="KW-0808">Transferase</keyword>
<dbReference type="PROSITE" id="PS50878">
    <property type="entry name" value="RT_POL"/>
    <property type="match status" value="1"/>
</dbReference>
<dbReference type="InterPro" id="IPR000477">
    <property type="entry name" value="RT_dom"/>
</dbReference>
<dbReference type="PANTHER" id="PTHR34047">
    <property type="entry name" value="NUCLEAR INTRON MATURASE 1, MITOCHONDRIAL-RELATED"/>
    <property type="match status" value="1"/>
</dbReference>
<keyword evidence="3" id="KW-0695">RNA-directed DNA polymerase</keyword>